<feature type="compositionally biased region" description="Basic and acidic residues" evidence="9">
    <location>
        <begin position="125"/>
        <end position="135"/>
    </location>
</feature>
<dbReference type="GO" id="GO:0005783">
    <property type="term" value="C:endoplasmic reticulum"/>
    <property type="evidence" value="ECO:0007669"/>
    <property type="project" value="TreeGrafter"/>
</dbReference>
<protein>
    <submittedName>
        <fullName evidence="11">Lysophosphatidylcholine acyltransferase</fullName>
    </submittedName>
</protein>
<gene>
    <name evidence="11" type="primary">LPCAT_5</name>
    <name evidence="11" type="ORF">FJT64_003542</name>
</gene>
<evidence type="ECO:0000256" key="5">
    <source>
        <dbReference type="ARBA" id="ARBA00022989"/>
    </source>
</evidence>
<comment type="subcellular location">
    <subcellularLocation>
        <location evidence="1">Membrane</location>
    </subcellularLocation>
</comment>
<evidence type="ECO:0000256" key="9">
    <source>
        <dbReference type="SAM" id="MobiDB-lite"/>
    </source>
</evidence>
<dbReference type="GO" id="GO:0042171">
    <property type="term" value="F:lysophosphatidic acid acyltransferase activity"/>
    <property type="evidence" value="ECO:0007669"/>
    <property type="project" value="TreeGrafter"/>
</dbReference>
<dbReference type="SUPFAM" id="SSF69593">
    <property type="entry name" value="Glycerol-3-phosphate (1)-acyltransferase"/>
    <property type="match status" value="1"/>
</dbReference>
<sequence>MRFCSSVRASTMRELQALNARVAYYLSGWVIRIRGTMSREAPVLVAAPHSTFGDAIVLFCSGLPSIICRSETIGMPFFGKLIDYTQPVYVSREDPNSRQNTIREIQRRAHSNGQWPQLAAAARAPDPRAIRDHPAQQKRLKNTAGAKRDAPETRQLHRPCGNKFPPPAD</sequence>
<reference evidence="11 12" key="1">
    <citation type="submission" date="2019-07" db="EMBL/GenBank/DDBJ databases">
        <title>Draft genome assembly of a fouling barnacle, Amphibalanus amphitrite (Darwin, 1854): The first reference genome for Thecostraca.</title>
        <authorList>
            <person name="Kim W."/>
        </authorList>
    </citation>
    <scope>NUCLEOTIDE SEQUENCE [LARGE SCALE GENOMIC DNA]</scope>
    <source>
        <strain evidence="11">SNU_AA5</strain>
        <tissue evidence="11">Soma without cirri and trophi</tissue>
    </source>
</reference>
<dbReference type="Proteomes" id="UP000440578">
    <property type="component" value="Unassembled WGS sequence"/>
</dbReference>
<feature type="region of interest" description="Disordered" evidence="9">
    <location>
        <begin position="108"/>
        <end position="169"/>
    </location>
</feature>
<proteinExistence type="inferred from homology"/>
<comment type="caution">
    <text evidence="11">The sequence shown here is derived from an EMBL/GenBank/DDBJ whole genome shotgun (WGS) entry which is preliminary data.</text>
</comment>
<evidence type="ECO:0000256" key="4">
    <source>
        <dbReference type="ARBA" id="ARBA00022692"/>
    </source>
</evidence>
<dbReference type="EMBL" id="VIIS01001388">
    <property type="protein sequence ID" value="KAF0299189.1"/>
    <property type="molecule type" value="Genomic_DNA"/>
</dbReference>
<dbReference type="InterPro" id="IPR002123">
    <property type="entry name" value="Plipid/glycerol_acylTrfase"/>
</dbReference>
<evidence type="ECO:0000259" key="10">
    <source>
        <dbReference type="Pfam" id="PF01553"/>
    </source>
</evidence>
<keyword evidence="3 11" id="KW-0808">Transferase</keyword>
<evidence type="ECO:0000256" key="7">
    <source>
        <dbReference type="ARBA" id="ARBA00023136"/>
    </source>
</evidence>
<evidence type="ECO:0000256" key="6">
    <source>
        <dbReference type="ARBA" id="ARBA00023098"/>
    </source>
</evidence>
<dbReference type="Pfam" id="PF01553">
    <property type="entry name" value="Acyltransferase"/>
    <property type="match status" value="1"/>
</dbReference>
<evidence type="ECO:0000256" key="8">
    <source>
        <dbReference type="ARBA" id="ARBA00023315"/>
    </source>
</evidence>
<evidence type="ECO:0000256" key="1">
    <source>
        <dbReference type="ARBA" id="ARBA00004370"/>
    </source>
</evidence>
<keyword evidence="12" id="KW-1185">Reference proteome</keyword>
<keyword evidence="4" id="KW-0812">Transmembrane</keyword>
<evidence type="ECO:0000313" key="11">
    <source>
        <dbReference type="EMBL" id="KAF0299189.1"/>
    </source>
</evidence>
<dbReference type="GO" id="GO:0016020">
    <property type="term" value="C:membrane"/>
    <property type="evidence" value="ECO:0007669"/>
    <property type="project" value="UniProtKB-SubCell"/>
</dbReference>
<organism evidence="11 12">
    <name type="scientific">Amphibalanus amphitrite</name>
    <name type="common">Striped barnacle</name>
    <name type="synonym">Balanus amphitrite</name>
    <dbReference type="NCBI Taxonomy" id="1232801"/>
    <lineage>
        <taxon>Eukaryota</taxon>
        <taxon>Metazoa</taxon>
        <taxon>Ecdysozoa</taxon>
        <taxon>Arthropoda</taxon>
        <taxon>Crustacea</taxon>
        <taxon>Multicrustacea</taxon>
        <taxon>Cirripedia</taxon>
        <taxon>Thoracica</taxon>
        <taxon>Thoracicalcarea</taxon>
        <taxon>Balanomorpha</taxon>
        <taxon>Balanoidea</taxon>
        <taxon>Balanidae</taxon>
        <taxon>Amphibalaninae</taxon>
        <taxon>Amphibalanus</taxon>
    </lineage>
</organism>
<dbReference type="PANTHER" id="PTHR23063:SF52">
    <property type="entry name" value="LYSOPHOSPHATIDYLCHOLINE ACYLTRANSFERASE"/>
    <property type="match status" value="1"/>
</dbReference>
<name>A0A6A4W1S2_AMPAM</name>
<keyword evidence="8 11" id="KW-0012">Acyltransferase</keyword>
<feature type="compositionally biased region" description="Basic and acidic residues" evidence="9">
    <location>
        <begin position="146"/>
        <end position="155"/>
    </location>
</feature>
<dbReference type="GO" id="GO:0006629">
    <property type="term" value="P:lipid metabolic process"/>
    <property type="evidence" value="ECO:0007669"/>
    <property type="project" value="UniProtKB-KW"/>
</dbReference>
<keyword evidence="5" id="KW-1133">Transmembrane helix</keyword>
<keyword evidence="6" id="KW-0443">Lipid metabolism</keyword>
<comment type="similarity">
    <text evidence="2">Belongs to the 1-acyl-sn-glycerol-3-phosphate acyltransferase family.</text>
</comment>
<dbReference type="AlphaFoldDB" id="A0A6A4W1S2"/>
<evidence type="ECO:0000256" key="3">
    <source>
        <dbReference type="ARBA" id="ARBA00022679"/>
    </source>
</evidence>
<dbReference type="OrthoDB" id="272512at2759"/>
<keyword evidence="7" id="KW-0472">Membrane</keyword>
<feature type="domain" description="Phospholipid/glycerol acyltransferase" evidence="10">
    <location>
        <begin position="34"/>
        <end position="111"/>
    </location>
</feature>
<evidence type="ECO:0000313" key="12">
    <source>
        <dbReference type="Proteomes" id="UP000440578"/>
    </source>
</evidence>
<evidence type="ECO:0000256" key="2">
    <source>
        <dbReference type="ARBA" id="ARBA00008655"/>
    </source>
</evidence>
<accession>A0A6A4W1S2</accession>
<dbReference type="PANTHER" id="PTHR23063">
    <property type="entry name" value="PHOSPHOLIPID ACYLTRANSFERASE"/>
    <property type="match status" value="1"/>
</dbReference>